<dbReference type="Gene3D" id="2.60.120.10">
    <property type="entry name" value="Jelly Rolls"/>
    <property type="match status" value="1"/>
</dbReference>
<evidence type="ECO:0000313" key="4">
    <source>
        <dbReference type="Proteomes" id="UP001258945"/>
    </source>
</evidence>
<name>A0ABU3MKF8_9PROT</name>
<dbReference type="Pfam" id="PF07883">
    <property type="entry name" value="Cupin_2"/>
    <property type="match status" value="1"/>
</dbReference>
<reference evidence="3 4" key="1">
    <citation type="journal article" date="2019" name="Microb. Pathog.">
        <title>Comparison of VITEK 2, MALDI-TOF MS, 16S rRNA gene sequencing, and whole-genome sequencing for identification of Roseomonas mucosa.</title>
        <authorList>
            <person name="Rudolph W.W."/>
            <person name="Gunzer F."/>
            <person name="Trauth M."/>
            <person name="Bunk B."/>
            <person name="Bigge R."/>
            <person name="Schrottner P."/>
        </authorList>
    </citation>
    <scope>NUCLEOTIDE SEQUENCE [LARGE SCALE GENOMIC DNA]</scope>
    <source>
        <strain evidence="3 4">DSM 103800</strain>
    </source>
</reference>
<accession>A0ABU3MKF8</accession>
<dbReference type="InterPro" id="IPR011051">
    <property type="entry name" value="RmlC_Cupin_sf"/>
</dbReference>
<feature type="compositionally biased region" description="Low complexity" evidence="1">
    <location>
        <begin position="35"/>
        <end position="51"/>
    </location>
</feature>
<evidence type="ECO:0000256" key="1">
    <source>
        <dbReference type="SAM" id="MobiDB-lite"/>
    </source>
</evidence>
<dbReference type="PANTHER" id="PTHR43346:SF1">
    <property type="entry name" value="QUERCETIN 2,3-DIOXYGENASE-RELATED"/>
    <property type="match status" value="1"/>
</dbReference>
<organism evidence="3 4">
    <name type="scientific">Roseomonas gilardii</name>
    <dbReference type="NCBI Taxonomy" id="257708"/>
    <lineage>
        <taxon>Bacteria</taxon>
        <taxon>Pseudomonadati</taxon>
        <taxon>Pseudomonadota</taxon>
        <taxon>Alphaproteobacteria</taxon>
        <taxon>Acetobacterales</taxon>
        <taxon>Roseomonadaceae</taxon>
        <taxon>Roseomonas</taxon>
    </lineage>
</organism>
<dbReference type="EMBL" id="JAVVDO010000049">
    <property type="protein sequence ID" value="MDT8333301.1"/>
    <property type="molecule type" value="Genomic_DNA"/>
</dbReference>
<dbReference type="SUPFAM" id="SSF51182">
    <property type="entry name" value="RmlC-like cupins"/>
    <property type="match status" value="1"/>
</dbReference>
<proteinExistence type="predicted"/>
<sequence length="174" mass="17915">MRLALLCGGLGIGFMAGLLAAPDLPRLTTPAEAQTAASPAISPATGPATGPATPPPLAAGLINLTGLSEDEIGPLVSGTDLRSRTLVVTEYGTVAVQSGNVFKHYHADANEVQLVLAGSGSFWLGDREVQVKPGDLVTIPKGTVHAGSQATEGRFRVLAIKLPPQRPDDTHRVP</sequence>
<feature type="domain" description="Cupin type-2" evidence="2">
    <location>
        <begin position="96"/>
        <end position="160"/>
    </location>
</feature>
<keyword evidence="4" id="KW-1185">Reference proteome</keyword>
<dbReference type="InterPro" id="IPR013096">
    <property type="entry name" value="Cupin_2"/>
</dbReference>
<protein>
    <submittedName>
        <fullName evidence="3">Cupin domain-containing protein</fullName>
    </submittedName>
</protein>
<comment type="caution">
    <text evidence="3">The sequence shown here is derived from an EMBL/GenBank/DDBJ whole genome shotgun (WGS) entry which is preliminary data.</text>
</comment>
<dbReference type="RefSeq" id="WP_083670236.1">
    <property type="nucleotide sequence ID" value="NZ_CP015583.1"/>
</dbReference>
<evidence type="ECO:0000313" key="3">
    <source>
        <dbReference type="EMBL" id="MDT8333301.1"/>
    </source>
</evidence>
<evidence type="ECO:0000259" key="2">
    <source>
        <dbReference type="Pfam" id="PF07883"/>
    </source>
</evidence>
<dbReference type="InterPro" id="IPR052538">
    <property type="entry name" value="Flavonoid_dioxygenase-like"/>
</dbReference>
<dbReference type="PANTHER" id="PTHR43346">
    <property type="entry name" value="LIGAND BINDING DOMAIN PROTEIN, PUTATIVE (AFU_ORTHOLOGUE AFUA_6G14370)-RELATED"/>
    <property type="match status" value="1"/>
</dbReference>
<dbReference type="Proteomes" id="UP001258945">
    <property type="component" value="Unassembled WGS sequence"/>
</dbReference>
<feature type="region of interest" description="Disordered" evidence="1">
    <location>
        <begin position="30"/>
        <end position="51"/>
    </location>
</feature>
<gene>
    <name evidence="3" type="ORF">RQ831_19805</name>
</gene>
<dbReference type="InterPro" id="IPR014710">
    <property type="entry name" value="RmlC-like_jellyroll"/>
</dbReference>